<sequence length="278" mass="32403">MTLEPSSSLLKCCFVVRLERFREDSVPLSRLLDLGKEVSLLAPLYHRNLVKLLGFCIEAGHYVLVYEFIDNKDLGKHLKDDSLRQTLDWETRRRIIKGIADGLRYLHYESRNKKRIIHCDLKAENVLLDDRNVVKIADFGLSRILRADKTYESSRVTVGTPGYIAPELWPPKPIYSPQADVYSFGVLLLEIMTKWTVSAYEGVLTHDWMHECLEEEALLWFMLIGLSCVQGDRRKRPDMKNVVEMLRGEALLPELSYPGYYPEERQPQKKNWFSRIIK</sequence>
<dbReference type="SMART" id="SM00220">
    <property type="entry name" value="S_TKc"/>
    <property type="match status" value="1"/>
</dbReference>
<gene>
    <name evidence="10" type="ORF">FCM35_KLT03637</name>
</gene>
<keyword evidence="6" id="KW-0067">ATP-binding</keyword>
<dbReference type="Gene3D" id="3.30.200.20">
    <property type="entry name" value="Phosphorylase Kinase, domain 1"/>
    <property type="match status" value="1"/>
</dbReference>
<evidence type="ECO:0000256" key="8">
    <source>
        <dbReference type="ARBA" id="ARBA00048679"/>
    </source>
</evidence>
<evidence type="ECO:0000256" key="3">
    <source>
        <dbReference type="ARBA" id="ARBA00022679"/>
    </source>
</evidence>
<dbReference type="PANTHER" id="PTHR27006:SF634">
    <property type="entry name" value="RECEPTOR-LIKE SERINE_THREONINE-PROTEIN KINASE"/>
    <property type="match status" value="1"/>
</dbReference>
<keyword evidence="11" id="KW-1185">Reference proteome</keyword>
<evidence type="ECO:0000256" key="6">
    <source>
        <dbReference type="ARBA" id="ARBA00022840"/>
    </source>
</evidence>
<protein>
    <recommendedName>
        <fullName evidence="1">non-specific serine/threonine protein kinase</fullName>
        <ecNumber evidence="1">2.7.11.1</ecNumber>
    </recommendedName>
</protein>
<evidence type="ECO:0000259" key="9">
    <source>
        <dbReference type="PROSITE" id="PS50011"/>
    </source>
</evidence>
<dbReference type="InterPro" id="IPR000719">
    <property type="entry name" value="Prot_kinase_dom"/>
</dbReference>
<dbReference type="GO" id="GO:0004674">
    <property type="term" value="F:protein serine/threonine kinase activity"/>
    <property type="evidence" value="ECO:0007669"/>
    <property type="project" value="UniProtKB-KW"/>
</dbReference>
<evidence type="ECO:0000313" key="10">
    <source>
        <dbReference type="EMBL" id="KAF3330283.1"/>
    </source>
</evidence>
<name>A0A833VPF1_9POAL</name>
<organism evidence="10 11">
    <name type="scientific">Carex littledalei</name>
    <dbReference type="NCBI Taxonomy" id="544730"/>
    <lineage>
        <taxon>Eukaryota</taxon>
        <taxon>Viridiplantae</taxon>
        <taxon>Streptophyta</taxon>
        <taxon>Embryophyta</taxon>
        <taxon>Tracheophyta</taxon>
        <taxon>Spermatophyta</taxon>
        <taxon>Magnoliopsida</taxon>
        <taxon>Liliopsida</taxon>
        <taxon>Poales</taxon>
        <taxon>Cyperaceae</taxon>
        <taxon>Cyperoideae</taxon>
        <taxon>Cariceae</taxon>
        <taxon>Carex</taxon>
        <taxon>Carex subgen. Euthyceras</taxon>
    </lineage>
</organism>
<dbReference type="PROSITE" id="PS50011">
    <property type="entry name" value="PROTEIN_KINASE_DOM"/>
    <property type="match status" value="1"/>
</dbReference>
<keyword evidence="3" id="KW-0808">Transferase</keyword>
<dbReference type="SUPFAM" id="SSF56112">
    <property type="entry name" value="Protein kinase-like (PK-like)"/>
    <property type="match status" value="1"/>
</dbReference>
<evidence type="ECO:0000256" key="7">
    <source>
        <dbReference type="ARBA" id="ARBA00047899"/>
    </source>
</evidence>
<comment type="caution">
    <text evidence="10">The sequence shown here is derived from an EMBL/GenBank/DDBJ whole genome shotgun (WGS) entry which is preliminary data.</text>
</comment>
<dbReference type="InterPro" id="IPR011009">
    <property type="entry name" value="Kinase-like_dom_sf"/>
</dbReference>
<comment type="catalytic activity">
    <reaction evidence="8">
        <text>L-seryl-[protein] + ATP = O-phospho-L-seryl-[protein] + ADP + H(+)</text>
        <dbReference type="Rhea" id="RHEA:17989"/>
        <dbReference type="Rhea" id="RHEA-COMP:9863"/>
        <dbReference type="Rhea" id="RHEA-COMP:11604"/>
        <dbReference type="ChEBI" id="CHEBI:15378"/>
        <dbReference type="ChEBI" id="CHEBI:29999"/>
        <dbReference type="ChEBI" id="CHEBI:30616"/>
        <dbReference type="ChEBI" id="CHEBI:83421"/>
        <dbReference type="ChEBI" id="CHEBI:456216"/>
        <dbReference type="EC" id="2.7.11.1"/>
    </reaction>
</comment>
<dbReference type="Gene3D" id="1.10.510.10">
    <property type="entry name" value="Transferase(Phosphotransferase) domain 1"/>
    <property type="match status" value="1"/>
</dbReference>
<evidence type="ECO:0000313" key="11">
    <source>
        <dbReference type="Proteomes" id="UP000623129"/>
    </source>
</evidence>
<keyword evidence="2" id="KW-0723">Serine/threonine-protein kinase</keyword>
<accession>A0A833VPF1</accession>
<dbReference type="InterPro" id="IPR001245">
    <property type="entry name" value="Ser-Thr/Tyr_kinase_cat_dom"/>
</dbReference>
<dbReference type="EMBL" id="SWLB01000013">
    <property type="protein sequence ID" value="KAF3330283.1"/>
    <property type="molecule type" value="Genomic_DNA"/>
</dbReference>
<dbReference type="Pfam" id="PF07714">
    <property type="entry name" value="PK_Tyr_Ser-Thr"/>
    <property type="match status" value="1"/>
</dbReference>
<comment type="catalytic activity">
    <reaction evidence="7">
        <text>L-threonyl-[protein] + ATP = O-phospho-L-threonyl-[protein] + ADP + H(+)</text>
        <dbReference type="Rhea" id="RHEA:46608"/>
        <dbReference type="Rhea" id="RHEA-COMP:11060"/>
        <dbReference type="Rhea" id="RHEA-COMP:11605"/>
        <dbReference type="ChEBI" id="CHEBI:15378"/>
        <dbReference type="ChEBI" id="CHEBI:30013"/>
        <dbReference type="ChEBI" id="CHEBI:30616"/>
        <dbReference type="ChEBI" id="CHEBI:61977"/>
        <dbReference type="ChEBI" id="CHEBI:456216"/>
        <dbReference type="EC" id="2.7.11.1"/>
    </reaction>
</comment>
<dbReference type="GO" id="GO:0005524">
    <property type="term" value="F:ATP binding"/>
    <property type="evidence" value="ECO:0007669"/>
    <property type="project" value="UniProtKB-KW"/>
</dbReference>
<dbReference type="Proteomes" id="UP000623129">
    <property type="component" value="Unassembled WGS sequence"/>
</dbReference>
<keyword evidence="10" id="KW-0675">Receptor</keyword>
<dbReference type="EC" id="2.7.11.1" evidence="1"/>
<dbReference type="OrthoDB" id="5857966at2759"/>
<dbReference type="InterPro" id="IPR008271">
    <property type="entry name" value="Ser/Thr_kinase_AS"/>
</dbReference>
<reference evidence="10" key="1">
    <citation type="submission" date="2020-01" db="EMBL/GenBank/DDBJ databases">
        <title>Genome sequence of Kobresia littledalei, the first chromosome-level genome in the family Cyperaceae.</title>
        <authorList>
            <person name="Qu G."/>
        </authorList>
    </citation>
    <scope>NUCLEOTIDE SEQUENCE</scope>
    <source>
        <strain evidence="10">C.B.Clarke</strain>
        <tissue evidence="10">Leaf</tissue>
    </source>
</reference>
<evidence type="ECO:0000256" key="2">
    <source>
        <dbReference type="ARBA" id="ARBA00022527"/>
    </source>
</evidence>
<evidence type="ECO:0000256" key="5">
    <source>
        <dbReference type="ARBA" id="ARBA00022777"/>
    </source>
</evidence>
<proteinExistence type="predicted"/>
<evidence type="ECO:0000256" key="1">
    <source>
        <dbReference type="ARBA" id="ARBA00012513"/>
    </source>
</evidence>
<feature type="domain" description="Protein kinase" evidence="9">
    <location>
        <begin position="1"/>
        <end position="252"/>
    </location>
</feature>
<dbReference type="PANTHER" id="PTHR27006">
    <property type="entry name" value="PROMASTIGOTE SURFACE ANTIGEN PROTEIN PSA"/>
    <property type="match status" value="1"/>
</dbReference>
<dbReference type="AlphaFoldDB" id="A0A833VPF1"/>
<dbReference type="PROSITE" id="PS00108">
    <property type="entry name" value="PROTEIN_KINASE_ST"/>
    <property type="match status" value="1"/>
</dbReference>
<keyword evidence="4" id="KW-0547">Nucleotide-binding</keyword>
<dbReference type="FunFam" id="1.10.510.10:FF:001023">
    <property type="entry name" value="Os07g0541700 protein"/>
    <property type="match status" value="1"/>
</dbReference>
<evidence type="ECO:0000256" key="4">
    <source>
        <dbReference type="ARBA" id="ARBA00022741"/>
    </source>
</evidence>
<keyword evidence="5 10" id="KW-0418">Kinase</keyword>